<dbReference type="PROSITE" id="PS00383">
    <property type="entry name" value="TYR_PHOSPHATASE_1"/>
    <property type="match status" value="1"/>
</dbReference>
<dbReference type="AlphaFoldDB" id="A0A8J5UZK8"/>
<protein>
    <recommendedName>
        <fullName evidence="1">Tyrosine specific protein phosphatases domain-containing protein</fullName>
    </recommendedName>
</protein>
<reference evidence="2 3" key="1">
    <citation type="journal article" date="2021" name="DNA Res.">
        <title>Genome analysis of Candida subhashii reveals its hybrid nature and dual mitochondrial genome conformations.</title>
        <authorList>
            <person name="Mixao V."/>
            <person name="Hegedusova E."/>
            <person name="Saus E."/>
            <person name="Pryszcz L.P."/>
            <person name="Cillingova A."/>
            <person name="Nosek J."/>
            <person name="Gabaldon T."/>
        </authorList>
    </citation>
    <scope>NUCLEOTIDE SEQUENCE [LARGE SCALE GENOMIC DNA]</scope>
    <source>
        <strain evidence="2 3">CBS 10753</strain>
    </source>
</reference>
<evidence type="ECO:0000313" key="2">
    <source>
        <dbReference type="EMBL" id="KAG7663559.1"/>
    </source>
</evidence>
<proteinExistence type="predicted"/>
<dbReference type="PANTHER" id="PTHR31126">
    <property type="entry name" value="TYROSINE-PROTEIN PHOSPHATASE"/>
    <property type="match status" value="1"/>
</dbReference>
<dbReference type="InterPro" id="IPR000387">
    <property type="entry name" value="Tyr_Pase_dom"/>
</dbReference>
<dbReference type="Pfam" id="PF13350">
    <property type="entry name" value="Y_phosphatase3"/>
    <property type="match status" value="1"/>
</dbReference>
<feature type="domain" description="Tyrosine specific protein phosphatases" evidence="1">
    <location>
        <begin position="472"/>
        <end position="521"/>
    </location>
</feature>
<dbReference type="EMBL" id="JAGSYN010000135">
    <property type="protein sequence ID" value="KAG7663559.1"/>
    <property type="molecule type" value="Genomic_DNA"/>
</dbReference>
<dbReference type="RefSeq" id="XP_049263791.1">
    <property type="nucleotide sequence ID" value="XM_049406747.1"/>
</dbReference>
<dbReference type="InterPro" id="IPR016130">
    <property type="entry name" value="Tyr_Pase_AS"/>
</dbReference>
<dbReference type="OrthoDB" id="449382at2759"/>
<organism evidence="2 3">
    <name type="scientific">[Candida] subhashii</name>
    <dbReference type="NCBI Taxonomy" id="561895"/>
    <lineage>
        <taxon>Eukaryota</taxon>
        <taxon>Fungi</taxon>
        <taxon>Dikarya</taxon>
        <taxon>Ascomycota</taxon>
        <taxon>Saccharomycotina</taxon>
        <taxon>Pichiomycetes</taxon>
        <taxon>Debaryomycetaceae</taxon>
        <taxon>Spathaspora</taxon>
    </lineage>
</organism>
<gene>
    <name evidence="2" type="ORF">J8A68_002945</name>
</gene>
<evidence type="ECO:0000313" key="3">
    <source>
        <dbReference type="Proteomes" id="UP000694255"/>
    </source>
</evidence>
<dbReference type="Proteomes" id="UP000694255">
    <property type="component" value="Unassembled WGS sequence"/>
</dbReference>
<evidence type="ECO:0000259" key="1">
    <source>
        <dbReference type="PROSITE" id="PS50056"/>
    </source>
</evidence>
<dbReference type="PANTHER" id="PTHR31126:SF1">
    <property type="entry name" value="TYROSINE SPECIFIC PROTEIN PHOSPHATASES DOMAIN-CONTAINING PROTEIN"/>
    <property type="match status" value="1"/>
</dbReference>
<sequence>MTTENPNYKPIPPREIQVTLGKGISATFAIPRAFDSKNPFQEGLPPVTHKAALILHGQGGHRNYCYQKLIAHRLAAELGIFSLRIDFRGCGESADNEDELQGRQLSQDVEDIQACAEWIMNGKLNPLGIHLTLSTVIAHSRGAVAMFLWAQKQDELVKQGNPNAIIVPNLINCASRFTSKTVLNRYMDLKGVDYLPVKMPRYGKIQQMKLAAREILSLAEPDLTQLWKLSRDWSVLSVYGTDDHIVPRYDCSNFANTLNRGRYSHELKLIPDADHNFYGVHEINTKDDMEDFNPGNLPLKGNKVNFNVLVTDYIIDYLQPANEMQRFLSISNVIGKVARWKDVEGVNNFRDIGGWRIHNPTFKLETTTTGASSKEGHVNYYVRPHLAFRCANIAGLTENGLKSLKKLGIKAIFDLRSDGEVEKDGFPQGLERYGIKRIHSPVYSKDDYSPDAIAIRYSNLMTSWSTYVHVYEDMLELGTGAYKRVFEFIRDENQPLIFHCTAGKDRTGVLGMLILLLAGIDKDMIRFLILNCCQPNSGLVGHNWGKFKQTVKKLREKYGDNNDIEVAISQGRKNWKIEEHGFENLVSSRYEAMLETINVFHEKYGNIVNYMKDKLGFSQQDIIKIYEHLVVVDPQNSGFENSTQVNWDHRNSGRAKF</sequence>
<dbReference type="PROSITE" id="PS50056">
    <property type="entry name" value="TYR_PHOSPHATASE_2"/>
    <property type="match status" value="1"/>
</dbReference>
<name>A0A8J5UZK8_9ASCO</name>
<dbReference type="InterPro" id="IPR026893">
    <property type="entry name" value="Tyr/Ser_Pase_IphP-type"/>
</dbReference>
<accession>A0A8J5UZK8</accession>
<comment type="caution">
    <text evidence="2">The sequence shown here is derived from an EMBL/GenBank/DDBJ whole genome shotgun (WGS) entry which is preliminary data.</text>
</comment>
<dbReference type="GO" id="GO:0004721">
    <property type="term" value="F:phosphoprotein phosphatase activity"/>
    <property type="evidence" value="ECO:0007669"/>
    <property type="project" value="InterPro"/>
</dbReference>
<dbReference type="GeneID" id="73469746"/>
<keyword evidence="3" id="KW-1185">Reference proteome</keyword>